<proteinExistence type="predicted"/>
<feature type="non-terminal residue" evidence="4">
    <location>
        <position position="1"/>
    </location>
</feature>
<evidence type="ECO:0000259" key="3">
    <source>
        <dbReference type="PROSITE" id="PS50158"/>
    </source>
</evidence>
<protein>
    <recommendedName>
        <fullName evidence="3">CCHC-type domain-containing protein</fullName>
    </recommendedName>
</protein>
<evidence type="ECO:0000313" key="4">
    <source>
        <dbReference type="EMBL" id="KAH0898855.1"/>
    </source>
</evidence>
<dbReference type="InterPro" id="IPR036875">
    <property type="entry name" value="Znf_CCHC_sf"/>
</dbReference>
<keyword evidence="1" id="KW-0863">Zinc-finger</keyword>
<name>A0ABQ8B3N0_BRANA</name>
<dbReference type="PROSITE" id="PS50158">
    <property type="entry name" value="ZF_CCHC"/>
    <property type="match status" value="1"/>
</dbReference>
<accession>A0ABQ8B3N0</accession>
<sequence>EACSVMWYPWWVLHFAARKVARVCPHAARQRGCIKHPLMDHRDMSQRYGNLFSTSRGHSQSPLPASSYSNEQQRQRRNQDAEIPPGSVVDLDSSQKGISRKRGNDSKSWNGNQGCFYCGEVGHIVRHCVAEQAALAEEHPPLALLEDRPSRKRRNRI</sequence>
<evidence type="ECO:0000256" key="1">
    <source>
        <dbReference type="PROSITE-ProRule" id="PRU00047"/>
    </source>
</evidence>
<keyword evidence="5" id="KW-1185">Reference proteome</keyword>
<dbReference type="EMBL" id="JAGKQM010000012">
    <property type="protein sequence ID" value="KAH0898855.1"/>
    <property type="molecule type" value="Genomic_DNA"/>
</dbReference>
<feature type="domain" description="CCHC-type" evidence="3">
    <location>
        <begin position="115"/>
        <end position="128"/>
    </location>
</feature>
<dbReference type="Gene3D" id="4.10.60.10">
    <property type="entry name" value="Zinc finger, CCHC-type"/>
    <property type="match status" value="1"/>
</dbReference>
<evidence type="ECO:0000256" key="2">
    <source>
        <dbReference type="SAM" id="MobiDB-lite"/>
    </source>
</evidence>
<reference evidence="4 5" key="1">
    <citation type="submission" date="2021-05" db="EMBL/GenBank/DDBJ databases">
        <title>Genome Assembly of Synthetic Allotetraploid Brassica napus Reveals Homoeologous Exchanges between Subgenomes.</title>
        <authorList>
            <person name="Davis J.T."/>
        </authorList>
    </citation>
    <scope>NUCLEOTIDE SEQUENCE [LARGE SCALE GENOMIC DNA]</scope>
    <source>
        <strain evidence="5">cv. Da-Ae</strain>
        <tissue evidence="4">Seedling</tissue>
    </source>
</reference>
<dbReference type="SUPFAM" id="SSF57756">
    <property type="entry name" value="Retrovirus zinc finger-like domains"/>
    <property type="match status" value="1"/>
</dbReference>
<feature type="region of interest" description="Disordered" evidence="2">
    <location>
        <begin position="50"/>
        <end position="106"/>
    </location>
</feature>
<organism evidence="4 5">
    <name type="scientific">Brassica napus</name>
    <name type="common">Rape</name>
    <dbReference type="NCBI Taxonomy" id="3708"/>
    <lineage>
        <taxon>Eukaryota</taxon>
        <taxon>Viridiplantae</taxon>
        <taxon>Streptophyta</taxon>
        <taxon>Embryophyta</taxon>
        <taxon>Tracheophyta</taxon>
        <taxon>Spermatophyta</taxon>
        <taxon>Magnoliopsida</taxon>
        <taxon>eudicotyledons</taxon>
        <taxon>Gunneridae</taxon>
        <taxon>Pentapetalae</taxon>
        <taxon>rosids</taxon>
        <taxon>malvids</taxon>
        <taxon>Brassicales</taxon>
        <taxon>Brassicaceae</taxon>
        <taxon>Brassiceae</taxon>
        <taxon>Brassica</taxon>
    </lineage>
</organism>
<dbReference type="InterPro" id="IPR001878">
    <property type="entry name" value="Znf_CCHC"/>
</dbReference>
<comment type="caution">
    <text evidence="4">The sequence shown here is derived from an EMBL/GenBank/DDBJ whole genome shotgun (WGS) entry which is preliminary data.</text>
</comment>
<gene>
    <name evidence="4" type="ORF">HID58_048423</name>
</gene>
<keyword evidence="1" id="KW-0479">Metal-binding</keyword>
<evidence type="ECO:0000313" key="5">
    <source>
        <dbReference type="Proteomes" id="UP000824890"/>
    </source>
</evidence>
<feature type="compositionally biased region" description="Polar residues" evidence="2">
    <location>
        <begin position="50"/>
        <end position="72"/>
    </location>
</feature>
<keyword evidence="1" id="KW-0862">Zinc</keyword>
<dbReference type="Proteomes" id="UP000824890">
    <property type="component" value="Unassembled WGS sequence"/>
</dbReference>